<dbReference type="AlphaFoldDB" id="E4ZJS8"/>
<sequence>MFQCWEMVELEKAGKHVAKSCQEDAVANNDTTSIYGRTYNASLLGRARCALLGCVFIDACHFSIDFLSNICISFHRLHLLPNHPNLLITPHHQANNLMRTRLPESHNSTERPKRTAIQECSWIMSTETSQYSLITDT</sequence>
<dbReference type="InParanoid" id="E4ZJS8"/>
<proteinExistence type="predicted"/>
<gene>
    <name evidence="1" type="ORF">LEMA_P068710.1</name>
</gene>
<name>E4ZJS8_LEPMJ</name>
<evidence type="ECO:0000313" key="2">
    <source>
        <dbReference type="Proteomes" id="UP000002668"/>
    </source>
</evidence>
<reference evidence="2" key="1">
    <citation type="journal article" date="2011" name="Nat. Commun.">
        <title>Effector diversification within compartments of the Leptosphaeria maculans genome affected by Repeat-Induced Point mutations.</title>
        <authorList>
            <person name="Rouxel T."/>
            <person name="Grandaubert J."/>
            <person name="Hane J.K."/>
            <person name="Hoede C."/>
            <person name="van de Wouw A.P."/>
            <person name="Couloux A."/>
            <person name="Dominguez V."/>
            <person name="Anthouard V."/>
            <person name="Bally P."/>
            <person name="Bourras S."/>
            <person name="Cozijnsen A.J."/>
            <person name="Ciuffetti L.M."/>
            <person name="Degrave A."/>
            <person name="Dilmaghani A."/>
            <person name="Duret L."/>
            <person name="Fudal I."/>
            <person name="Goodwin S.B."/>
            <person name="Gout L."/>
            <person name="Glaser N."/>
            <person name="Linglin J."/>
            <person name="Kema G.H.J."/>
            <person name="Lapalu N."/>
            <person name="Lawrence C.B."/>
            <person name="May K."/>
            <person name="Meyer M."/>
            <person name="Ollivier B."/>
            <person name="Poulain J."/>
            <person name="Schoch C.L."/>
            <person name="Simon A."/>
            <person name="Spatafora J.W."/>
            <person name="Stachowiak A."/>
            <person name="Turgeon B.G."/>
            <person name="Tyler B.M."/>
            <person name="Vincent D."/>
            <person name="Weissenbach J."/>
            <person name="Amselem J."/>
            <person name="Quesneville H."/>
            <person name="Oliver R.P."/>
            <person name="Wincker P."/>
            <person name="Balesdent M.-H."/>
            <person name="Howlett B.J."/>
        </authorList>
    </citation>
    <scope>NUCLEOTIDE SEQUENCE [LARGE SCALE GENOMIC DNA]</scope>
    <source>
        <strain evidence="2">JN3 / isolate v23.1.3 / race Av1-4-5-6-7-8</strain>
    </source>
</reference>
<dbReference type="VEuPathDB" id="FungiDB:LEMA_P068710.1"/>
<dbReference type="HOGENOM" id="CLU_1865461_0_0_1"/>
<dbReference type="EMBL" id="FP929072">
    <property type="protein sequence ID" value="CBX91363.1"/>
    <property type="molecule type" value="Genomic_DNA"/>
</dbReference>
<organism evidence="2">
    <name type="scientific">Leptosphaeria maculans (strain JN3 / isolate v23.1.3 / race Av1-4-5-6-7-8)</name>
    <name type="common">Blackleg fungus</name>
    <name type="synonym">Phoma lingam</name>
    <dbReference type="NCBI Taxonomy" id="985895"/>
    <lineage>
        <taxon>Eukaryota</taxon>
        <taxon>Fungi</taxon>
        <taxon>Dikarya</taxon>
        <taxon>Ascomycota</taxon>
        <taxon>Pezizomycotina</taxon>
        <taxon>Dothideomycetes</taxon>
        <taxon>Pleosporomycetidae</taxon>
        <taxon>Pleosporales</taxon>
        <taxon>Pleosporineae</taxon>
        <taxon>Leptosphaeriaceae</taxon>
        <taxon>Plenodomus</taxon>
        <taxon>Plenodomus lingam/Leptosphaeria maculans species complex</taxon>
    </lineage>
</organism>
<dbReference type="RefSeq" id="XP_003834728.1">
    <property type="nucleotide sequence ID" value="XM_003834680.1"/>
</dbReference>
<protein>
    <submittedName>
        <fullName evidence="1">Predicted protein</fullName>
    </submittedName>
</protein>
<accession>E4ZJS8</accession>
<dbReference type="GeneID" id="13288552"/>
<keyword evidence="2" id="KW-1185">Reference proteome</keyword>
<dbReference type="Proteomes" id="UP000002668">
    <property type="component" value="Genome"/>
</dbReference>
<evidence type="ECO:0000313" key="1">
    <source>
        <dbReference type="EMBL" id="CBX91363.1"/>
    </source>
</evidence>